<dbReference type="AlphaFoldDB" id="A0A8I1EB45"/>
<accession>A0A8I1EB45</accession>
<sequence>MTTIVEFSAARKAMIRATKALLTNPENQKIERNRYGNKFPKLCFQDYLVYAVLRGANYEKAAHEQSLGWAKSELRAVQHEAERVASKENAPLTKLLARYIPEGVDGTAELKELIEAALAKKAA</sequence>
<gene>
    <name evidence="1" type="ORF">JEU22_00405</name>
</gene>
<evidence type="ECO:0000313" key="2">
    <source>
        <dbReference type="Proteomes" id="UP000637061"/>
    </source>
</evidence>
<name>A0A8I1EB45_PSEPU</name>
<organism evidence="1 2">
    <name type="scientific">Pseudomonas putida</name>
    <name type="common">Arthrobacter siderocapsulatus</name>
    <dbReference type="NCBI Taxonomy" id="303"/>
    <lineage>
        <taxon>Bacteria</taxon>
        <taxon>Pseudomonadati</taxon>
        <taxon>Pseudomonadota</taxon>
        <taxon>Gammaproteobacteria</taxon>
        <taxon>Pseudomonadales</taxon>
        <taxon>Pseudomonadaceae</taxon>
        <taxon>Pseudomonas</taxon>
    </lineage>
</organism>
<comment type="caution">
    <text evidence="1">The sequence shown here is derived from an EMBL/GenBank/DDBJ whole genome shotgun (WGS) entry which is preliminary data.</text>
</comment>
<proteinExistence type="predicted"/>
<reference evidence="1" key="1">
    <citation type="submission" date="2020-12" db="EMBL/GenBank/DDBJ databases">
        <title>Enhanced detection system for hospital associated transmission using whole genome sequencing surveillance.</title>
        <authorList>
            <person name="Harrison L.H."/>
            <person name="Van Tyne D."/>
            <person name="Marsh J.W."/>
            <person name="Griffith M.P."/>
            <person name="Snyder D.J."/>
            <person name="Cooper V.S."/>
            <person name="Mustapha M."/>
        </authorList>
    </citation>
    <scope>NUCLEOTIDE SEQUENCE</scope>
    <source>
        <strain evidence="1">PSB00042</strain>
    </source>
</reference>
<dbReference type="Proteomes" id="UP000637061">
    <property type="component" value="Unassembled WGS sequence"/>
</dbReference>
<evidence type="ECO:0000313" key="1">
    <source>
        <dbReference type="EMBL" id="MBI6882391.1"/>
    </source>
</evidence>
<dbReference type="EMBL" id="JAEHTE010000001">
    <property type="protein sequence ID" value="MBI6882391.1"/>
    <property type="molecule type" value="Genomic_DNA"/>
</dbReference>
<dbReference type="RefSeq" id="WP_198746012.1">
    <property type="nucleotide sequence ID" value="NZ_JAEHTE010000001.1"/>
</dbReference>
<protein>
    <submittedName>
        <fullName evidence="1">Uncharacterized protein</fullName>
    </submittedName>
</protein>